<dbReference type="RefSeq" id="WP_020886403.1">
    <property type="nucleotide sequence ID" value="NZ_ATHI01000005.1"/>
</dbReference>
<dbReference type="Proteomes" id="UP000014975">
    <property type="component" value="Unassembled WGS sequence"/>
</dbReference>
<comment type="caution">
    <text evidence="1">The sequence shown here is derived from an EMBL/GenBank/DDBJ whole genome shotgun (WGS) entry which is preliminary data.</text>
</comment>
<dbReference type="STRING" id="1121439.dsat_2517"/>
<organism evidence="1 2">
    <name type="scientific">Alkalidesulfovibrio alkalitolerans DSM 16529</name>
    <dbReference type="NCBI Taxonomy" id="1121439"/>
    <lineage>
        <taxon>Bacteria</taxon>
        <taxon>Pseudomonadati</taxon>
        <taxon>Thermodesulfobacteriota</taxon>
        <taxon>Desulfovibrionia</taxon>
        <taxon>Desulfovibrionales</taxon>
        <taxon>Desulfovibrionaceae</taxon>
        <taxon>Alkalidesulfovibrio</taxon>
    </lineage>
</organism>
<dbReference type="AlphaFoldDB" id="S7UMH4"/>
<name>S7UMH4_9BACT</name>
<reference evidence="1 2" key="1">
    <citation type="journal article" date="2013" name="Genome Announc.">
        <title>Draft genome sequences for three mercury-methylating, sulfate-reducing bacteria.</title>
        <authorList>
            <person name="Brown S.D."/>
            <person name="Hurt R.A.Jr."/>
            <person name="Gilmour C.C."/>
            <person name="Elias D.A."/>
        </authorList>
    </citation>
    <scope>NUCLEOTIDE SEQUENCE [LARGE SCALE GENOMIC DNA]</scope>
    <source>
        <strain evidence="1 2">DSM 16529</strain>
    </source>
</reference>
<sequence>MQTIYVQQAAGVGAFFGFTLEELALKGPILACRPERGVVVIWEDHEEFVLYTLWRAYAMPEDNDLALYAYADNMPARGLTMPEMIEAAQNWVEGWLDEL</sequence>
<gene>
    <name evidence="1" type="ORF">dsat_2517</name>
</gene>
<dbReference type="PATRIC" id="fig|1121439.3.peg.916"/>
<evidence type="ECO:0000313" key="1">
    <source>
        <dbReference type="EMBL" id="EPR35154.1"/>
    </source>
</evidence>
<dbReference type="eggNOG" id="ENOG5032K8S">
    <property type="taxonomic scope" value="Bacteria"/>
</dbReference>
<evidence type="ECO:0000313" key="2">
    <source>
        <dbReference type="Proteomes" id="UP000014975"/>
    </source>
</evidence>
<keyword evidence="2" id="KW-1185">Reference proteome</keyword>
<dbReference type="EMBL" id="ATHI01000005">
    <property type="protein sequence ID" value="EPR35154.1"/>
    <property type="molecule type" value="Genomic_DNA"/>
</dbReference>
<protein>
    <submittedName>
        <fullName evidence="1">Uncharacterized protein</fullName>
    </submittedName>
</protein>
<accession>S7UMH4</accession>
<proteinExistence type="predicted"/>
<dbReference type="OrthoDB" id="5465187at2"/>